<evidence type="ECO:0000313" key="3">
    <source>
        <dbReference type="Proteomes" id="UP000727654"/>
    </source>
</evidence>
<dbReference type="Gene3D" id="3.20.20.70">
    <property type="entry name" value="Aldolase class I"/>
    <property type="match status" value="1"/>
</dbReference>
<gene>
    <name evidence="2" type="ORF">LMG23992_04915</name>
</gene>
<dbReference type="Pfam" id="PF06463">
    <property type="entry name" value="Mob_synth_C"/>
    <property type="match status" value="1"/>
</dbReference>
<organism evidence="2 3">
    <name type="scientific">Cupriavidus laharis</name>
    <dbReference type="NCBI Taxonomy" id="151654"/>
    <lineage>
        <taxon>Bacteria</taxon>
        <taxon>Pseudomonadati</taxon>
        <taxon>Pseudomonadota</taxon>
        <taxon>Betaproteobacteria</taxon>
        <taxon>Burkholderiales</taxon>
        <taxon>Burkholderiaceae</taxon>
        <taxon>Cupriavidus</taxon>
    </lineage>
</organism>
<sequence>MVEHAHPMVPVIRRASETSSNYLLADGSLKLGFISSVSHPFCGDCTRARVG</sequence>
<name>A0ABN7ZB31_9BURK</name>
<keyword evidence="3" id="KW-1185">Reference proteome</keyword>
<dbReference type="InterPro" id="IPR013785">
    <property type="entry name" value="Aldolase_TIM"/>
</dbReference>
<dbReference type="InterPro" id="IPR010505">
    <property type="entry name" value="MoaA_twitch"/>
</dbReference>
<protein>
    <recommendedName>
        <fullName evidence="1">Molybdenum cofactor biosynthesis protein A-like twitch domain-containing protein</fullName>
    </recommendedName>
</protein>
<evidence type="ECO:0000259" key="1">
    <source>
        <dbReference type="Pfam" id="PF06463"/>
    </source>
</evidence>
<feature type="domain" description="Molybdenum cofactor biosynthesis protein A-like twitch" evidence="1">
    <location>
        <begin position="2"/>
        <end position="50"/>
    </location>
</feature>
<dbReference type="EMBL" id="CAJZAI010000019">
    <property type="protein sequence ID" value="CAG9183170.1"/>
    <property type="molecule type" value="Genomic_DNA"/>
</dbReference>
<reference evidence="2 3" key="1">
    <citation type="submission" date="2021-08" db="EMBL/GenBank/DDBJ databases">
        <authorList>
            <person name="Peeters C."/>
        </authorList>
    </citation>
    <scope>NUCLEOTIDE SEQUENCE [LARGE SCALE GENOMIC DNA]</scope>
    <source>
        <strain evidence="2 3">LMG 23992</strain>
    </source>
</reference>
<comment type="caution">
    <text evidence="2">The sequence shown here is derived from an EMBL/GenBank/DDBJ whole genome shotgun (WGS) entry which is preliminary data.</text>
</comment>
<dbReference type="Proteomes" id="UP000727654">
    <property type="component" value="Unassembled WGS sequence"/>
</dbReference>
<proteinExistence type="predicted"/>
<accession>A0ABN7ZB31</accession>
<evidence type="ECO:0000313" key="2">
    <source>
        <dbReference type="EMBL" id="CAG9183170.1"/>
    </source>
</evidence>